<proteinExistence type="inferred from homology"/>
<dbReference type="Pfam" id="PF13813">
    <property type="entry name" value="MBOAT_2"/>
    <property type="match status" value="1"/>
</dbReference>
<evidence type="ECO:0000256" key="5">
    <source>
        <dbReference type="ARBA" id="ARBA00022989"/>
    </source>
</evidence>
<keyword evidence="4 9" id="KW-0812">Transmembrane</keyword>
<evidence type="ECO:0000256" key="7">
    <source>
        <dbReference type="ARBA" id="ARBA00023136"/>
    </source>
</evidence>
<dbReference type="InterPro" id="IPR044851">
    <property type="entry name" value="Wax_synthase"/>
</dbReference>
<evidence type="ECO:0000313" key="11">
    <source>
        <dbReference type="EMBL" id="GJT31530.1"/>
    </source>
</evidence>
<protein>
    <submittedName>
        <fullName evidence="11">Acyl-CoA--sterol O-acyltransferase 1-like protein</fullName>
    </submittedName>
</protein>
<keyword evidence="5 9" id="KW-1133">Transmembrane helix</keyword>
<reference evidence="11" key="1">
    <citation type="journal article" date="2022" name="Int. J. Mol. Sci.">
        <title>Draft Genome of Tanacetum Coccineum: Genomic Comparison of Closely Related Tanacetum-Family Plants.</title>
        <authorList>
            <person name="Yamashiro T."/>
            <person name="Shiraishi A."/>
            <person name="Nakayama K."/>
            <person name="Satake H."/>
        </authorList>
    </citation>
    <scope>NUCLEOTIDE SEQUENCE</scope>
</reference>
<dbReference type="EMBL" id="BQNB010014714">
    <property type="protein sequence ID" value="GJT31530.1"/>
    <property type="molecule type" value="Genomic_DNA"/>
</dbReference>
<evidence type="ECO:0000256" key="4">
    <source>
        <dbReference type="ARBA" id="ARBA00022692"/>
    </source>
</evidence>
<evidence type="ECO:0000256" key="2">
    <source>
        <dbReference type="ARBA" id="ARBA00007282"/>
    </source>
</evidence>
<keyword evidence="6" id="KW-0443">Lipid metabolism</keyword>
<keyword evidence="12" id="KW-1185">Reference proteome</keyword>
<dbReference type="Proteomes" id="UP001151760">
    <property type="component" value="Unassembled WGS sequence"/>
</dbReference>
<dbReference type="PANTHER" id="PTHR31595:SF48">
    <property type="entry name" value="LONG-CHAIN-ALCOHOL O-FATTY-ACYLTRANSFERASE"/>
    <property type="match status" value="1"/>
</dbReference>
<evidence type="ECO:0000256" key="1">
    <source>
        <dbReference type="ARBA" id="ARBA00004141"/>
    </source>
</evidence>
<evidence type="ECO:0000256" key="3">
    <source>
        <dbReference type="ARBA" id="ARBA00022679"/>
    </source>
</evidence>
<feature type="transmembrane region" description="Helical" evidence="9">
    <location>
        <begin position="233"/>
        <end position="257"/>
    </location>
</feature>
<evidence type="ECO:0000256" key="6">
    <source>
        <dbReference type="ARBA" id="ARBA00023098"/>
    </source>
</evidence>
<evidence type="ECO:0000259" key="10">
    <source>
        <dbReference type="Pfam" id="PF13813"/>
    </source>
</evidence>
<organism evidence="11 12">
    <name type="scientific">Tanacetum coccineum</name>
    <dbReference type="NCBI Taxonomy" id="301880"/>
    <lineage>
        <taxon>Eukaryota</taxon>
        <taxon>Viridiplantae</taxon>
        <taxon>Streptophyta</taxon>
        <taxon>Embryophyta</taxon>
        <taxon>Tracheophyta</taxon>
        <taxon>Spermatophyta</taxon>
        <taxon>Magnoliopsida</taxon>
        <taxon>eudicotyledons</taxon>
        <taxon>Gunneridae</taxon>
        <taxon>Pentapetalae</taxon>
        <taxon>asterids</taxon>
        <taxon>campanulids</taxon>
        <taxon>Asterales</taxon>
        <taxon>Asteraceae</taxon>
        <taxon>Asteroideae</taxon>
        <taxon>Anthemideae</taxon>
        <taxon>Anthemidinae</taxon>
        <taxon>Tanacetum</taxon>
    </lineage>
</organism>
<dbReference type="InterPro" id="IPR017088">
    <property type="entry name" value="Wax_synthase_Magnoliopsida"/>
</dbReference>
<feature type="transmembrane region" description="Helical" evidence="9">
    <location>
        <begin position="156"/>
        <end position="176"/>
    </location>
</feature>
<keyword evidence="7 9" id="KW-0472">Membrane</keyword>
<evidence type="ECO:0000313" key="12">
    <source>
        <dbReference type="Proteomes" id="UP001151760"/>
    </source>
</evidence>
<gene>
    <name evidence="11" type="ORF">Tco_0921949</name>
</gene>
<name>A0ABQ5CWQ6_9ASTR</name>
<feature type="transmembrane region" description="Helical" evidence="9">
    <location>
        <begin position="12"/>
        <end position="30"/>
    </location>
</feature>
<sequence length="374" mass="42862">MYLKNEGEVYNMMVVWTIAVASLLYCHGIGNLVAEGTTRFLALFPVICLFVYLPFNLNTMFICGLTTFFMSWLGSFKLILYAYGQGPLSSHPTLPLCHFILTACLPIKIIRSNEKQSHRPPMKSPVNYAPKVLLFIVTIKAFSYKDNLHPFVTTCVYTYCLYFMLELFLAMTAYLARAMVGVELEPQFDEPHHATSVQNFWGKRWNLMVSSILRPTVYHPARSIFGRIVPERWVSVPAVFTTFLVSGVVHELIFYYLGRLTPNWEITWFFILQGVWIGMEIVVKKTMGHWFKPPTSVARLYTLIFVMLTLLWLFFPPFLRIDPYTRSCKEAMAFVGFIKDGKLHNPSVEVAKGDTPINVIRGDAAPCSVTYKFS</sequence>
<feature type="transmembrane region" description="Helical" evidence="9">
    <location>
        <begin position="62"/>
        <end position="83"/>
    </location>
</feature>
<evidence type="ECO:0000256" key="8">
    <source>
        <dbReference type="ARBA" id="ARBA00023315"/>
    </source>
</evidence>
<feature type="domain" description="Wax synthase" evidence="10">
    <location>
        <begin position="185"/>
        <end position="272"/>
    </location>
</feature>
<accession>A0ABQ5CWQ6</accession>
<feature type="transmembrane region" description="Helical" evidence="9">
    <location>
        <begin position="300"/>
        <end position="319"/>
    </location>
</feature>
<keyword evidence="8" id="KW-0012">Acyltransferase</keyword>
<comment type="subcellular location">
    <subcellularLocation>
        <location evidence="1">Membrane</location>
        <topology evidence="1">Multi-pass membrane protein</topology>
    </subcellularLocation>
</comment>
<feature type="transmembrane region" description="Helical" evidence="9">
    <location>
        <begin position="263"/>
        <end position="279"/>
    </location>
</feature>
<keyword evidence="3" id="KW-0808">Transferase</keyword>
<dbReference type="PIRSF" id="PIRSF037006">
    <property type="entry name" value="Wax_synthase"/>
    <property type="match status" value="1"/>
</dbReference>
<evidence type="ECO:0000256" key="9">
    <source>
        <dbReference type="SAM" id="Phobius"/>
    </source>
</evidence>
<comment type="caution">
    <text evidence="11">The sequence shown here is derived from an EMBL/GenBank/DDBJ whole genome shotgun (WGS) entry which is preliminary data.</text>
</comment>
<feature type="transmembrane region" description="Helical" evidence="9">
    <location>
        <begin position="36"/>
        <end position="55"/>
    </location>
</feature>
<dbReference type="InterPro" id="IPR032805">
    <property type="entry name" value="Wax_synthase_dom"/>
</dbReference>
<dbReference type="PANTHER" id="PTHR31595">
    <property type="entry name" value="LONG-CHAIN-ALCOHOL O-FATTY-ACYLTRANSFERASE 3-RELATED"/>
    <property type="match status" value="1"/>
</dbReference>
<reference evidence="11" key="2">
    <citation type="submission" date="2022-01" db="EMBL/GenBank/DDBJ databases">
        <authorList>
            <person name="Yamashiro T."/>
            <person name="Shiraishi A."/>
            <person name="Satake H."/>
            <person name="Nakayama K."/>
        </authorList>
    </citation>
    <scope>NUCLEOTIDE SEQUENCE</scope>
</reference>
<comment type="similarity">
    <text evidence="2">Belongs to the wax synthase family.</text>
</comment>